<dbReference type="AlphaFoldDB" id="A0A2S6H0C3"/>
<dbReference type="OrthoDB" id="3693046at2"/>
<dbReference type="Proteomes" id="UP000239203">
    <property type="component" value="Unassembled WGS sequence"/>
</dbReference>
<proteinExistence type="predicted"/>
<evidence type="ECO:0000313" key="1">
    <source>
        <dbReference type="EMBL" id="PPK70934.1"/>
    </source>
</evidence>
<dbReference type="EMBL" id="PTIX01000001">
    <property type="protein sequence ID" value="PPK70934.1"/>
    <property type="molecule type" value="Genomic_DNA"/>
</dbReference>
<organism evidence="1 2">
    <name type="scientific">Actinokineospora auranticolor</name>
    <dbReference type="NCBI Taxonomy" id="155976"/>
    <lineage>
        <taxon>Bacteria</taxon>
        <taxon>Bacillati</taxon>
        <taxon>Actinomycetota</taxon>
        <taxon>Actinomycetes</taxon>
        <taxon>Pseudonocardiales</taxon>
        <taxon>Pseudonocardiaceae</taxon>
        <taxon>Actinokineospora</taxon>
    </lineage>
</organism>
<protein>
    <submittedName>
        <fullName evidence="1">Uncharacterized protein</fullName>
    </submittedName>
</protein>
<gene>
    <name evidence="1" type="ORF">CLV40_101120</name>
</gene>
<name>A0A2S6H0C3_9PSEU</name>
<keyword evidence="2" id="KW-1185">Reference proteome</keyword>
<evidence type="ECO:0000313" key="2">
    <source>
        <dbReference type="Proteomes" id="UP000239203"/>
    </source>
</evidence>
<comment type="caution">
    <text evidence="1">The sequence shown here is derived from an EMBL/GenBank/DDBJ whole genome shotgun (WGS) entry which is preliminary data.</text>
</comment>
<reference evidence="1 2" key="1">
    <citation type="submission" date="2018-02" db="EMBL/GenBank/DDBJ databases">
        <title>Genomic Encyclopedia of Archaeal and Bacterial Type Strains, Phase II (KMG-II): from individual species to whole genera.</title>
        <authorList>
            <person name="Goeker M."/>
        </authorList>
    </citation>
    <scope>NUCLEOTIDE SEQUENCE [LARGE SCALE GENOMIC DNA]</scope>
    <source>
        <strain evidence="1 2">YU 961-1</strain>
    </source>
</reference>
<sequence>MTETVLTALRDIADESVLFHSGLWGGPSGYRWASAEGTASGHVPQWEADAIALLVRRGLVRIEKAAGAQDDRVRLTTRGAGMLDYALAA</sequence>
<accession>A0A2S6H0C3</accession>
<dbReference type="RefSeq" id="WP_104475847.1">
    <property type="nucleotide sequence ID" value="NZ_CP154825.1"/>
</dbReference>